<dbReference type="InParanoid" id="A0A0D0D3D0"/>
<organism evidence="1 2">
    <name type="scientific">Paxillus rubicundulus Ve08.2h10</name>
    <dbReference type="NCBI Taxonomy" id="930991"/>
    <lineage>
        <taxon>Eukaryota</taxon>
        <taxon>Fungi</taxon>
        <taxon>Dikarya</taxon>
        <taxon>Basidiomycota</taxon>
        <taxon>Agaricomycotina</taxon>
        <taxon>Agaricomycetes</taxon>
        <taxon>Agaricomycetidae</taxon>
        <taxon>Boletales</taxon>
        <taxon>Paxilineae</taxon>
        <taxon>Paxillaceae</taxon>
        <taxon>Paxillus</taxon>
    </lineage>
</organism>
<evidence type="ECO:0000313" key="2">
    <source>
        <dbReference type="Proteomes" id="UP000054538"/>
    </source>
</evidence>
<proteinExistence type="predicted"/>
<keyword evidence="2" id="KW-1185">Reference proteome</keyword>
<dbReference type="AlphaFoldDB" id="A0A0D0D3D0"/>
<gene>
    <name evidence="1" type="ORF">PAXRUDRAFT_832167</name>
</gene>
<dbReference type="HOGENOM" id="CLU_2776702_0_0_1"/>
<reference evidence="1 2" key="1">
    <citation type="submission" date="2014-04" db="EMBL/GenBank/DDBJ databases">
        <authorList>
            <consortium name="DOE Joint Genome Institute"/>
            <person name="Kuo A."/>
            <person name="Kohler A."/>
            <person name="Jargeat P."/>
            <person name="Nagy L.G."/>
            <person name="Floudas D."/>
            <person name="Copeland A."/>
            <person name="Barry K.W."/>
            <person name="Cichocki N."/>
            <person name="Veneault-Fourrey C."/>
            <person name="LaButti K."/>
            <person name="Lindquist E.A."/>
            <person name="Lipzen A."/>
            <person name="Lundell T."/>
            <person name="Morin E."/>
            <person name="Murat C."/>
            <person name="Sun H."/>
            <person name="Tunlid A."/>
            <person name="Henrissat B."/>
            <person name="Grigoriev I.V."/>
            <person name="Hibbett D.S."/>
            <person name="Martin F."/>
            <person name="Nordberg H.P."/>
            <person name="Cantor M.N."/>
            <person name="Hua S.X."/>
        </authorList>
    </citation>
    <scope>NUCLEOTIDE SEQUENCE [LARGE SCALE GENOMIC DNA]</scope>
    <source>
        <strain evidence="1 2">Ve08.2h10</strain>
    </source>
</reference>
<sequence>MPSRRPPPAGRPSSDKRKRLEVQVASKLHSRSRPIELPSTLLQVPRTDGVETSIFMLVPHDIRDSVPLR</sequence>
<accession>A0A0D0D3D0</accession>
<protein>
    <submittedName>
        <fullName evidence="1">Uncharacterized protein</fullName>
    </submittedName>
</protein>
<name>A0A0D0D3D0_9AGAM</name>
<dbReference type="EMBL" id="KN825615">
    <property type="protein sequence ID" value="KIK82633.1"/>
    <property type="molecule type" value="Genomic_DNA"/>
</dbReference>
<dbReference type="Proteomes" id="UP000054538">
    <property type="component" value="Unassembled WGS sequence"/>
</dbReference>
<evidence type="ECO:0000313" key="1">
    <source>
        <dbReference type="EMBL" id="KIK82633.1"/>
    </source>
</evidence>
<reference evidence="2" key="2">
    <citation type="submission" date="2015-01" db="EMBL/GenBank/DDBJ databases">
        <title>Evolutionary Origins and Diversification of the Mycorrhizal Mutualists.</title>
        <authorList>
            <consortium name="DOE Joint Genome Institute"/>
            <consortium name="Mycorrhizal Genomics Consortium"/>
            <person name="Kohler A."/>
            <person name="Kuo A."/>
            <person name="Nagy L.G."/>
            <person name="Floudas D."/>
            <person name="Copeland A."/>
            <person name="Barry K.W."/>
            <person name="Cichocki N."/>
            <person name="Veneault-Fourrey C."/>
            <person name="LaButti K."/>
            <person name="Lindquist E.A."/>
            <person name="Lipzen A."/>
            <person name="Lundell T."/>
            <person name="Morin E."/>
            <person name="Murat C."/>
            <person name="Riley R."/>
            <person name="Ohm R."/>
            <person name="Sun H."/>
            <person name="Tunlid A."/>
            <person name="Henrissat B."/>
            <person name="Grigoriev I.V."/>
            <person name="Hibbett D.S."/>
            <person name="Martin F."/>
        </authorList>
    </citation>
    <scope>NUCLEOTIDE SEQUENCE [LARGE SCALE GENOMIC DNA]</scope>
    <source>
        <strain evidence="2">Ve08.2h10</strain>
    </source>
</reference>